<evidence type="ECO:0000256" key="1">
    <source>
        <dbReference type="ARBA" id="ARBA00022729"/>
    </source>
</evidence>
<protein>
    <recommendedName>
        <fullName evidence="5">Sushi domain-containing protein</fullName>
    </recommendedName>
</protein>
<evidence type="ECO:0000313" key="7">
    <source>
        <dbReference type="Proteomes" id="UP000001307"/>
    </source>
</evidence>
<dbReference type="PANTHER" id="PTHR45656:SF4">
    <property type="entry name" value="PROTEIN CBR-CLEC-78"/>
    <property type="match status" value="1"/>
</dbReference>
<dbReference type="SUPFAM" id="SSF57535">
    <property type="entry name" value="Complement control module/SCR domain"/>
    <property type="match status" value="13"/>
</dbReference>
<dbReference type="Proteomes" id="UP000001307">
    <property type="component" value="Unassembled WGS sequence"/>
</dbReference>
<keyword evidence="2" id="KW-0677">Repeat</keyword>
<dbReference type="PANTHER" id="PTHR45656">
    <property type="entry name" value="PROTEIN CBR-CLEC-78"/>
    <property type="match status" value="1"/>
</dbReference>
<name>E4X4P9_OIKDI</name>
<keyword evidence="4" id="KW-0768">Sushi</keyword>
<dbReference type="CDD" id="cd23539">
    <property type="entry name" value="TFP_LU_ECD_CinHb4_like"/>
    <property type="match status" value="1"/>
</dbReference>
<dbReference type="InParanoid" id="E4X4P9"/>
<evidence type="ECO:0000256" key="3">
    <source>
        <dbReference type="ARBA" id="ARBA00023157"/>
    </source>
</evidence>
<evidence type="ECO:0000313" key="6">
    <source>
        <dbReference type="EMBL" id="CBY18267.1"/>
    </source>
</evidence>
<dbReference type="Gene3D" id="2.10.70.10">
    <property type="entry name" value="Complement Module, domain 1"/>
    <property type="match status" value="12"/>
</dbReference>
<comment type="caution">
    <text evidence="4">Lacks conserved residue(s) required for the propagation of feature annotation.</text>
</comment>
<feature type="disulfide bond" evidence="4">
    <location>
        <begin position="914"/>
        <end position="941"/>
    </location>
</feature>
<feature type="disulfide bond" evidence="4">
    <location>
        <begin position="199"/>
        <end position="226"/>
    </location>
</feature>
<feature type="domain" description="Sushi" evidence="5">
    <location>
        <begin position="886"/>
        <end position="943"/>
    </location>
</feature>
<evidence type="ECO:0000259" key="5">
    <source>
        <dbReference type="PROSITE" id="PS50923"/>
    </source>
</evidence>
<reference evidence="6" key="1">
    <citation type="journal article" date="2010" name="Science">
        <title>Plasticity of animal genome architecture unmasked by rapid evolution of a pelagic tunicate.</title>
        <authorList>
            <person name="Denoeud F."/>
            <person name="Henriet S."/>
            <person name="Mungpakdee S."/>
            <person name="Aury J.M."/>
            <person name="Da Silva C."/>
            <person name="Brinkmann H."/>
            <person name="Mikhaleva J."/>
            <person name="Olsen L.C."/>
            <person name="Jubin C."/>
            <person name="Canestro C."/>
            <person name="Bouquet J.M."/>
            <person name="Danks G."/>
            <person name="Poulain J."/>
            <person name="Campsteijn C."/>
            <person name="Adamski M."/>
            <person name="Cross I."/>
            <person name="Yadetie F."/>
            <person name="Muffato M."/>
            <person name="Louis A."/>
            <person name="Butcher S."/>
            <person name="Tsagkogeorga G."/>
            <person name="Konrad A."/>
            <person name="Singh S."/>
            <person name="Jensen M.F."/>
            <person name="Cong E.H."/>
            <person name="Eikeseth-Otteraa H."/>
            <person name="Noel B."/>
            <person name="Anthouard V."/>
            <person name="Porcel B.M."/>
            <person name="Kachouri-Lafond R."/>
            <person name="Nishino A."/>
            <person name="Ugolini M."/>
            <person name="Chourrout P."/>
            <person name="Nishida H."/>
            <person name="Aasland R."/>
            <person name="Huzurbazar S."/>
            <person name="Westhof E."/>
            <person name="Delsuc F."/>
            <person name="Lehrach H."/>
            <person name="Reinhardt R."/>
            <person name="Weissenbach J."/>
            <person name="Roy S.W."/>
            <person name="Artiguenave F."/>
            <person name="Postlethwait J.H."/>
            <person name="Manak J.R."/>
            <person name="Thompson E.M."/>
            <person name="Jaillon O."/>
            <person name="Du Pasquier L."/>
            <person name="Boudinot P."/>
            <person name="Liberles D.A."/>
            <person name="Volff J.N."/>
            <person name="Philippe H."/>
            <person name="Lenhard B."/>
            <person name="Roest Crollius H."/>
            <person name="Wincker P."/>
            <person name="Chourrout D."/>
        </authorList>
    </citation>
    <scope>NUCLEOTIDE SEQUENCE [LARGE SCALE GENOMIC DNA]</scope>
</reference>
<proteinExistence type="predicted"/>
<dbReference type="EMBL" id="FN653025">
    <property type="protein sequence ID" value="CBY18267.1"/>
    <property type="molecule type" value="Genomic_DNA"/>
</dbReference>
<dbReference type="InterPro" id="IPR000436">
    <property type="entry name" value="Sushi_SCR_CCP_dom"/>
</dbReference>
<keyword evidence="7" id="KW-1185">Reference proteome</keyword>
<dbReference type="PROSITE" id="PS50923">
    <property type="entry name" value="SUSHI"/>
    <property type="match status" value="8"/>
</dbReference>
<dbReference type="SMART" id="SM00032">
    <property type="entry name" value="CCP"/>
    <property type="match status" value="13"/>
</dbReference>
<dbReference type="AlphaFoldDB" id="E4X4P9"/>
<feature type="domain" description="Sushi" evidence="5">
    <location>
        <begin position="732"/>
        <end position="796"/>
    </location>
</feature>
<sequence length="1093" mass="118030">MKLSPLLIISGSSALECFTCQTSDPSTCKVETCPNDGQEWACQNEVRSHSRHYFVSKGCKQRMACMNNSIQNDRAAWIPSQCNPLNSFNSVCRCCCDDKDGCNEEDIFCLEAPKCPKLEERKNLEMECTKMREIGSECSFACSGDDELLGAQRISCNKKASWTPEQPRCVTNCPALEFEEGTTKCSNGRRSGSTCVFSCPAGTRLVGAKSTTCAAAGSWTRALPSCEPICDQLDVTNGEVTCSNQNYLQSICRISCDAGFERSGPATQTCQKATKNSAEWDGNGNTSCEATCPAVLDIVYGSTSCSNKNKLNSKCEFSCNQGFRLLGVESVTCQTDRASLNGLAWSGSSPVCEAVCAAVPVPENGETKCTDGRNIGSTCAFSCPAGTRLIGDKASTCTGFGGLANWTTEAPLCEPVCDELTLKNGEINCSDGNFLRSKCSLSCAKKYESTGPISQTCVRTGPTTANWDGVISTTCQPICQPLVDIANGATTCSDASRINSECSFICNERYQLRGFPSVTCQIDRAMENGLGWSGPIPGCEPVCPSAPKVENAVVACDSATDIGSICKYVCKRGFELLGRPTTTCLLDVTDSTANWEIGLPRCQRTCDKPIEIENGAVSCQKSGISAGQICEYSCNYGYELRGEQKTVCTVSENGSSWTNAPPSCEPVCGAPPTIKGATRTCDSGDMATYSVDSKCQFECGDKSRMVGDDSVVCKKNFNGEAYWSDSRPSCIPTCAQRTIHTPPMSVECTSGRDIGSTCSFACNELTTMEGDESVRCIEDETSREPVWSDEFPKCKPLCRQLPKTEAKLISCDNGNNAGSICTAECADLGYELAGNAAVSCSTSKVKVDMEKVLLSNESNRKSFNVEVEAFEEVAQWDGNLGVCERTSCPNLVMIENGQVACTGSKYEDTCDFECNDGYSLEGPASVTCLSGSRWSSTVPRCLPIPEEELAECPALKTNPIIQAECTLGQKVGSLCAFSCPTGYKLIGSSSTECMDSASWSEEELPDCKVRIMISRWISDLALEYQPNWRSAIDISVIPRNRDAKEDAMDEVICELLECQNIDEFFAWIEENGYEMSQQEMEDVRGCCDASLEI</sequence>
<feature type="domain" description="Sushi" evidence="5">
    <location>
        <begin position="357"/>
        <end position="415"/>
    </location>
</feature>
<feature type="domain" description="Sushi" evidence="5">
    <location>
        <begin position="171"/>
        <end position="228"/>
    </location>
</feature>
<keyword evidence="3 4" id="KW-1015">Disulfide bond</keyword>
<dbReference type="Pfam" id="PF00084">
    <property type="entry name" value="Sushi"/>
    <property type="match status" value="10"/>
</dbReference>
<feature type="domain" description="Sushi" evidence="5">
    <location>
        <begin position="473"/>
        <end position="541"/>
    </location>
</feature>
<feature type="domain" description="Sushi" evidence="5">
    <location>
        <begin position="290"/>
        <end position="354"/>
    </location>
</feature>
<organism evidence="6">
    <name type="scientific">Oikopleura dioica</name>
    <name type="common">Tunicate</name>
    <dbReference type="NCBI Taxonomy" id="34765"/>
    <lineage>
        <taxon>Eukaryota</taxon>
        <taxon>Metazoa</taxon>
        <taxon>Chordata</taxon>
        <taxon>Tunicata</taxon>
        <taxon>Appendicularia</taxon>
        <taxon>Copelata</taxon>
        <taxon>Oikopleuridae</taxon>
        <taxon>Oikopleura</taxon>
    </lineage>
</organism>
<evidence type="ECO:0000256" key="2">
    <source>
        <dbReference type="ARBA" id="ARBA00022737"/>
    </source>
</evidence>
<evidence type="ECO:0000256" key="4">
    <source>
        <dbReference type="PROSITE-ProRule" id="PRU00302"/>
    </source>
</evidence>
<accession>E4X4P9</accession>
<dbReference type="InterPro" id="IPR035976">
    <property type="entry name" value="Sushi/SCR/CCP_sf"/>
</dbReference>
<dbReference type="InterPro" id="IPR051277">
    <property type="entry name" value="SEZ6_CSMD_C4BPB_Regulators"/>
</dbReference>
<keyword evidence="1" id="KW-0732">Signal</keyword>
<dbReference type="OrthoDB" id="406096at2759"/>
<dbReference type="CDD" id="cd00033">
    <property type="entry name" value="CCP"/>
    <property type="match status" value="12"/>
</dbReference>
<feature type="domain" description="Sushi" evidence="5">
    <location>
        <begin position="950"/>
        <end position="1009"/>
    </location>
</feature>
<gene>
    <name evidence="6" type="ORF">GSOID_T00002121001</name>
</gene>
<feature type="domain" description="Sushi" evidence="5">
    <location>
        <begin position="604"/>
        <end position="666"/>
    </location>
</feature>